<feature type="compositionally biased region" description="Pro residues" evidence="3">
    <location>
        <begin position="190"/>
        <end position="199"/>
    </location>
</feature>
<keyword evidence="2" id="KW-0175">Coiled coil</keyword>
<dbReference type="InterPro" id="IPR026179">
    <property type="entry name" value="Slain"/>
</dbReference>
<organism evidence="4 5">
    <name type="scientific">Eptatretus burgeri</name>
    <name type="common">Inshore hagfish</name>
    <dbReference type="NCBI Taxonomy" id="7764"/>
    <lineage>
        <taxon>Eukaryota</taxon>
        <taxon>Metazoa</taxon>
        <taxon>Chordata</taxon>
        <taxon>Craniata</taxon>
        <taxon>Vertebrata</taxon>
        <taxon>Cyclostomata</taxon>
        <taxon>Myxini</taxon>
        <taxon>Myxiniformes</taxon>
        <taxon>Myxinidae</taxon>
        <taxon>Eptatretinae</taxon>
        <taxon>Eptatretus</taxon>
    </lineage>
</organism>
<dbReference type="AlphaFoldDB" id="A0A8C4R921"/>
<comment type="similarity">
    <text evidence="1">Belongs to the SLAIN motif-containing family.</text>
</comment>
<dbReference type="GO" id="GO:0031122">
    <property type="term" value="P:cytoplasmic microtubule organization"/>
    <property type="evidence" value="ECO:0007669"/>
    <property type="project" value="TreeGrafter"/>
</dbReference>
<evidence type="ECO:0000313" key="5">
    <source>
        <dbReference type="Proteomes" id="UP000694388"/>
    </source>
</evidence>
<protein>
    <submittedName>
        <fullName evidence="4">Uncharacterized protein</fullName>
    </submittedName>
</protein>
<dbReference type="PANTHER" id="PTHR22406">
    <property type="entry name" value="NASCENT POLYPEPTIDE-ASSOCIATED COMPLEX SUBUNIT ALPHA, MUSCLE-SPECIFIC FORM"/>
    <property type="match status" value="1"/>
</dbReference>
<dbReference type="GO" id="GO:0035371">
    <property type="term" value="C:microtubule plus-end"/>
    <property type="evidence" value="ECO:0007669"/>
    <property type="project" value="TreeGrafter"/>
</dbReference>
<feature type="region of interest" description="Disordered" evidence="3">
    <location>
        <begin position="1"/>
        <end position="36"/>
    </location>
</feature>
<evidence type="ECO:0000313" key="4">
    <source>
        <dbReference type="Ensembl" id="ENSEBUP00000026003.1"/>
    </source>
</evidence>
<name>A0A8C4R921_EPTBU</name>
<feature type="compositionally biased region" description="Acidic residues" evidence="3">
    <location>
        <begin position="157"/>
        <end position="166"/>
    </location>
</feature>
<dbReference type="Pfam" id="PF15301">
    <property type="entry name" value="SLAIN"/>
    <property type="match status" value="1"/>
</dbReference>
<evidence type="ECO:0000256" key="2">
    <source>
        <dbReference type="ARBA" id="ARBA00023054"/>
    </source>
</evidence>
<reference evidence="4" key="2">
    <citation type="submission" date="2025-09" db="UniProtKB">
        <authorList>
            <consortium name="Ensembl"/>
        </authorList>
    </citation>
    <scope>IDENTIFICATION</scope>
</reference>
<evidence type="ECO:0000256" key="3">
    <source>
        <dbReference type="SAM" id="MobiDB-lite"/>
    </source>
</evidence>
<keyword evidence="5" id="KW-1185">Reference proteome</keyword>
<dbReference type="PANTHER" id="PTHR22406:SF7">
    <property type="entry name" value="NASCENT POLYPEPTIDE-ASSOCIATED COMPLEX SUBUNIT ALPHA, MUSCLE-SPECIFIC FORM"/>
    <property type="match status" value="1"/>
</dbReference>
<feature type="compositionally biased region" description="Basic and acidic residues" evidence="3">
    <location>
        <begin position="62"/>
        <end position="71"/>
    </location>
</feature>
<feature type="region of interest" description="Disordered" evidence="3">
    <location>
        <begin position="51"/>
        <end position="107"/>
    </location>
</feature>
<reference evidence="4" key="1">
    <citation type="submission" date="2025-08" db="UniProtKB">
        <authorList>
            <consortium name="Ensembl"/>
        </authorList>
    </citation>
    <scope>IDENTIFICATION</scope>
</reference>
<evidence type="ECO:0000256" key="1">
    <source>
        <dbReference type="ARBA" id="ARBA00006652"/>
    </source>
</evidence>
<proteinExistence type="inferred from homology"/>
<feature type="compositionally biased region" description="Low complexity" evidence="3">
    <location>
        <begin position="125"/>
        <end position="152"/>
    </location>
</feature>
<accession>A0A8C4R921</accession>
<feature type="region of interest" description="Disordered" evidence="3">
    <location>
        <begin position="120"/>
        <end position="415"/>
    </location>
</feature>
<dbReference type="GO" id="GO:0031116">
    <property type="term" value="P:positive regulation of microtubule polymerization"/>
    <property type="evidence" value="ECO:0007669"/>
    <property type="project" value="TreeGrafter"/>
</dbReference>
<dbReference type="GO" id="GO:0007020">
    <property type="term" value="P:microtubule nucleation"/>
    <property type="evidence" value="ECO:0007669"/>
    <property type="project" value="TreeGrafter"/>
</dbReference>
<dbReference type="Ensembl" id="ENSEBUT00000026579.1">
    <property type="protein sequence ID" value="ENSEBUP00000026003.1"/>
    <property type="gene ID" value="ENSEBUG00000016028.1"/>
</dbReference>
<sequence>MVSTASGQQELALQSSTATESRLTTPSHKNACQSSLEAAKRQLEMYKEGRASLESISLPSRPLEELGREATRPFSPPSSGESDDSVLESEESRSDSKTDMSPAYKLQNVTDVQILARMQEESLRQEASASASRRSSGSSSVQSLRRSLAASDLDLDRLDDDEENEIESFGTNPLPTTAPILPHRFTPSPRQSPPPPPLSPVAATRVLRTPSPPARTMTRGLQQPRRHGMQSLRGSGFHQEASQETCHDGRPDRTCSPGSADRAHLASPRASPPLVSSAVPRIRPSLPVPLGSRLKRPSPASSILNDGPRQGRSIGLARAPSPSRHRSPNAGSRLSPRRQAVPPPDISQEVCGRLSPGPVPIKAVSRQSGLPKLSTHTYGVPGQARSKLVQPTRRSLPVPKRYSTLRDDGLNDGYY</sequence>
<dbReference type="Proteomes" id="UP000694388">
    <property type="component" value="Unplaced"/>
</dbReference>